<sequence>MAGALAMAGGGALYAQLEGAERGVPPIDSSSTLEVTGIEVDANGKTSEEARLAGWRQAQRLGWAALWAKSNGRPASQAPALTDAVLNTIVAGIVVEQEQIGPNRYIAQLGVLFDRSRAGQMLGGAQGPTRRSAPMLVIPVLQTGSGAYSFEFQNEWQKAWARFRTGGSAIDYLRPTGLGVDPLLLNAAQTHRPGRAWWRMILDSYGAADVIVPEVHLKRLYPGGPAIGTFTVRFGPDNVVLDRFTLRAENSGAIPRLLDEGVRRIDQSYTRALMAGMLTPDPSLIVEEPDIAADLAEQIEAAGEAFSTPTTTAPVPTGVATSFNIQVDTPTAAAVSQAELSVSRINGVTSALTTSLALGGTSVMRVTFVGDSASLQAALQAQGWQVQGSGTTLRISRPGGQ</sequence>
<evidence type="ECO:0000313" key="2">
    <source>
        <dbReference type="Proteomes" id="UP000245916"/>
    </source>
</evidence>
<keyword evidence="2" id="KW-1185">Reference proteome</keyword>
<comment type="caution">
    <text evidence="1">The sequence shown here is derived from an EMBL/GenBank/DDBJ whole genome shotgun (WGS) entry which is preliminary data.</text>
</comment>
<dbReference type="AlphaFoldDB" id="A0A2U2IYL8"/>
<evidence type="ECO:0008006" key="3">
    <source>
        <dbReference type="Google" id="ProtNLM"/>
    </source>
</evidence>
<dbReference type="OrthoDB" id="7420165at2"/>
<organism evidence="1 2">
    <name type="scientific">Allosphingosinicella humi</name>
    <dbReference type="NCBI Taxonomy" id="2068657"/>
    <lineage>
        <taxon>Bacteria</taxon>
        <taxon>Pseudomonadati</taxon>
        <taxon>Pseudomonadota</taxon>
        <taxon>Alphaproteobacteria</taxon>
        <taxon>Sphingomonadales</taxon>
        <taxon>Sphingomonadaceae</taxon>
        <taxon>Allosphingosinicella</taxon>
    </lineage>
</organism>
<protein>
    <recommendedName>
        <fullName evidence="3">Heavy-metal-associated domain-containing protein</fullName>
    </recommendedName>
</protein>
<proteinExistence type="predicted"/>
<accession>A0A2U2IYL8</accession>
<gene>
    <name evidence="1" type="ORF">DF286_13600</name>
</gene>
<dbReference type="Proteomes" id="UP000245916">
    <property type="component" value="Unassembled WGS sequence"/>
</dbReference>
<name>A0A2U2IYL8_9SPHN</name>
<dbReference type="EMBL" id="QFFF01000002">
    <property type="protein sequence ID" value="PWG01174.1"/>
    <property type="molecule type" value="Genomic_DNA"/>
</dbReference>
<evidence type="ECO:0000313" key="1">
    <source>
        <dbReference type="EMBL" id="PWG01174.1"/>
    </source>
</evidence>
<reference evidence="1 2" key="1">
    <citation type="submission" date="2018-05" db="EMBL/GenBank/DDBJ databases">
        <title>Genome of Sphingosinicella humi QZX222.</title>
        <authorList>
            <person name="Qiao Z."/>
            <person name="Wang G."/>
        </authorList>
    </citation>
    <scope>NUCLEOTIDE SEQUENCE [LARGE SCALE GENOMIC DNA]</scope>
    <source>
        <strain evidence="1 2">QZX222</strain>
    </source>
</reference>